<organism evidence="3 4">
    <name type="scientific">Candidatus Spechtbacteria bacterium RIFCSPLOWO2_01_FULL_43_12</name>
    <dbReference type="NCBI Taxonomy" id="1802162"/>
    <lineage>
        <taxon>Bacteria</taxon>
        <taxon>Candidatus Spechtiibacteriota</taxon>
    </lineage>
</organism>
<evidence type="ECO:0000313" key="4">
    <source>
        <dbReference type="Proteomes" id="UP000178835"/>
    </source>
</evidence>
<feature type="compositionally biased region" description="Basic and acidic residues" evidence="1">
    <location>
        <begin position="96"/>
        <end position="130"/>
    </location>
</feature>
<gene>
    <name evidence="3" type="ORF">A2919_00445</name>
</gene>
<feature type="region of interest" description="Disordered" evidence="1">
    <location>
        <begin position="171"/>
        <end position="214"/>
    </location>
</feature>
<reference evidence="3 4" key="1">
    <citation type="journal article" date="2016" name="Nat. Commun.">
        <title>Thousands of microbial genomes shed light on interconnected biogeochemical processes in an aquifer system.</title>
        <authorList>
            <person name="Anantharaman K."/>
            <person name="Brown C.T."/>
            <person name="Hug L.A."/>
            <person name="Sharon I."/>
            <person name="Castelle C.J."/>
            <person name="Probst A.J."/>
            <person name="Thomas B.C."/>
            <person name="Singh A."/>
            <person name="Wilkins M.J."/>
            <person name="Karaoz U."/>
            <person name="Brodie E.L."/>
            <person name="Williams K.H."/>
            <person name="Hubbard S.S."/>
            <person name="Banfield J.F."/>
        </authorList>
    </citation>
    <scope>NUCLEOTIDE SEQUENCE [LARGE SCALE GENOMIC DNA]</scope>
</reference>
<evidence type="ECO:0000256" key="2">
    <source>
        <dbReference type="SAM" id="Phobius"/>
    </source>
</evidence>
<feature type="compositionally biased region" description="Pro residues" evidence="1">
    <location>
        <begin position="176"/>
        <end position="191"/>
    </location>
</feature>
<evidence type="ECO:0000313" key="3">
    <source>
        <dbReference type="EMBL" id="OGZ60959.1"/>
    </source>
</evidence>
<comment type="caution">
    <text evidence="3">The sequence shown here is derived from an EMBL/GenBank/DDBJ whole genome shotgun (WGS) entry which is preliminary data.</text>
</comment>
<keyword evidence="2" id="KW-1133">Transmembrane helix</keyword>
<dbReference type="AlphaFoldDB" id="A0A1G2HEZ0"/>
<protein>
    <submittedName>
        <fullName evidence="3">Uncharacterized protein</fullName>
    </submittedName>
</protein>
<accession>A0A1G2HEZ0</accession>
<name>A0A1G2HEZ0_9BACT</name>
<dbReference type="EMBL" id="MHOH01000009">
    <property type="protein sequence ID" value="OGZ60959.1"/>
    <property type="molecule type" value="Genomic_DNA"/>
</dbReference>
<dbReference type="Proteomes" id="UP000178835">
    <property type="component" value="Unassembled WGS sequence"/>
</dbReference>
<sequence>MPIQTSLGQIRTMAEDLDTAAKGPPVSATPSTPAPKTEIPSSPAPQRPSLPEIPGQPLDTGELVPPMQPRAETVPEPGKIPTYRPVAPKPSEPEDLEKLLPLEEERIEGLKNHDASQAPEDRMEEEKKQISEPTKPMIDLESEIFPKPIQEEKTPALDIPEETPEQILGMEEPSFPAAPSPAPDLTPPEFPVEPEQEMAPPAPPEPLPGDSFTPPTSVPRAPEGGFAQHPKKMIPNTALIIGALIILGAVIAGGAAFLIFSGEETEEPPQQEPLPEPEEPGEIPISAPAAILTPDFIQELSVGDTLESTLEGVLKSIEGEGDSYPQSSITYLPIRLTGSAQADDQFLTAQTFMGGLNMALPEGFFDVVKPTFMLFLFGSEDGERIGCQNNLVSEASCYGPRLGLIFEAQEGREAQITAMMEQWMSLQSPQSNIDALILTDLVEIPEPVVFESVDYQSQAVLNAPAIKINYANLPMPSYDGLALSSTSLDFAIQGNNILFSTSKRSMEIIIDRLLQE</sequence>
<feature type="region of interest" description="Disordered" evidence="1">
    <location>
        <begin position="1"/>
        <end position="139"/>
    </location>
</feature>
<proteinExistence type="predicted"/>
<keyword evidence="2" id="KW-0472">Membrane</keyword>
<evidence type="ECO:0000256" key="1">
    <source>
        <dbReference type="SAM" id="MobiDB-lite"/>
    </source>
</evidence>
<keyword evidence="2" id="KW-0812">Transmembrane</keyword>
<feature type="transmembrane region" description="Helical" evidence="2">
    <location>
        <begin position="238"/>
        <end position="260"/>
    </location>
</feature>
<feature type="compositionally biased region" description="Low complexity" evidence="1">
    <location>
        <begin position="24"/>
        <end position="35"/>
    </location>
</feature>